<dbReference type="HOGENOM" id="CLU_332732_0_0_1"/>
<organism evidence="1 2">
    <name type="scientific">Dictyostelium discoideum</name>
    <name type="common">Social amoeba</name>
    <dbReference type="NCBI Taxonomy" id="44689"/>
    <lineage>
        <taxon>Eukaryota</taxon>
        <taxon>Amoebozoa</taxon>
        <taxon>Evosea</taxon>
        <taxon>Eumycetozoa</taxon>
        <taxon>Dictyostelia</taxon>
        <taxon>Dictyosteliales</taxon>
        <taxon>Dictyosteliaceae</taxon>
        <taxon>Dictyostelium</taxon>
    </lineage>
</organism>
<dbReference type="Proteomes" id="UP000002195">
    <property type="component" value="Unassembled WGS sequence"/>
</dbReference>
<dbReference type="dictyBase" id="DDB_G0278093"/>
<accession>Q54YT5</accession>
<dbReference type="RefSeq" id="XP_642117.2">
    <property type="nucleotide sequence ID" value="XM_637025.2"/>
</dbReference>
<proteinExistence type="predicted"/>
<sequence>MDNNNKNSNNNNNNSINNNNKDFLFFKIWKNKYIKTIIFKYLKIKQQQQQYYNDEILENRIYYNYYQLKNVDLMSINNKGLLRDKVKNSMILKFTFDSNKIPFQEIFKNFKKNSEKNKEFYFNLFKNYSKYFINDIDNNNNNNSSIINSTAFYITLCDCVVAFDILIKKYNFKPILRSGGGSKNKNKNINWSPLYYKSILVGSINIANYLKDEIGCILSEDEKSKIYYQLINIDYSNKNYKKKIILYGAMENRNKSIHFLNSIKISIPPQNNININNNDDDNDNDDFTSLIDFSVKNKTLEFCLNTCYSIIYLKELFKNYKFVEFVNKSKEAENVILSIEQLDKFRDEQQLQRQLNCLVKDLDCCNQSFRSIVRMSIFYTSSLHLRSNLMFCNAKFDNNYFPEYSHKKTVRLALGMGDYKKLKSIGAFQSLNNLSQFNIPKYPLFGLLLKNPKHLESVKSKFIDSLINDYFTKLYIYQGKIEVIIMILIINENIDLIQFLINHPVGLLENNIKIQRNHFKFIKSQKMFNFLLSVNLIEIENLKLIKPPPSQQQQQDQPQQQPICNPINWEKKVNIYYLDETDNYDDNKNDSINPFLPMANIPLWKFIIIVSELTPIDMQYSCLNSKEKLKWVLENRQDVDSKRCFLIKDELSNSFGIYDSFGIEKCKTIKIFNEIIEYYQNIDCKEIDSNNNNNIIYKFNEFYKPTGKMINFIDHLFFYSVFSDIIKRCNFETLDSFLNFIMDKRNQDQQSKTMFLSKLLQSIGELNALEVFSHLFTNHSNLFTQDDYLNCYIIASTHGSIELKDFILKNSNINLKY</sequence>
<dbReference type="PANTHER" id="PTHR32488:SF87">
    <property type="entry name" value="ANKYRIN REPEAT-CONTAINING PROTEIN-RELATED"/>
    <property type="match status" value="1"/>
</dbReference>
<dbReference type="GeneID" id="8621326"/>
<evidence type="ECO:0000313" key="2">
    <source>
        <dbReference type="Proteomes" id="UP000002195"/>
    </source>
</evidence>
<protein>
    <submittedName>
        <fullName evidence="1">Uncharacterized protein</fullName>
    </submittedName>
</protein>
<evidence type="ECO:0000313" key="1">
    <source>
        <dbReference type="EMBL" id="EAL68219.2"/>
    </source>
</evidence>
<dbReference type="EMBL" id="AAFI02000023">
    <property type="protein sequence ID" value="EAL68219.2"/>
    <property type="molecule type" value="Genomic_DNA"/>
</dbReference>
<gene>
    <name evidence="1" type="ORF">DDB_G0278093</name>
</gene>
<dbReference type="PhylomeDB" id="Q54YT5"/>
<keyword evidence="2" id="KW-1185">Reference proteome</keyword>
<comment type="caution">
    <text evidence="1">The sequence shown here is derived from an EMBL/GenBank/DDBJ whole genome shotgun (WGS) entry which is preliminary data.</text>
</comment>
<dbReference type="KEGG" id="ddi:DDB_G0278093"/>
<dbReference type="PaxDb" id="44689-DDB0204416"/>
<reference evidence="1 2" key="1">
    <citation type="journal article" date="2005" name="Nature">
        <title>The genome of the social amoeba Dictyostelium discoideum.</title>
        <authorList>
            <consortium name="The Dictyostelium discoideum Sequencing Consortium"/>
            <person name="Eichinger L."/>
            <person name="Pachebat J.A."/>
            <person name="Glockner G."/>
            <person name="Rajandream M.A."/>
            <person name="Sucgang R."/>
            <person name="Berriman M."/>
            <person name="Song J."/>
            <person name="Olsen R."/>
            <person name="Szafranski K."/>
            <person name="Xu Q."/>
            <person name="Tunggal B."/>
            <person name="Kummerfeld S."/>
            <person name="Madera M."/>
            <person name="Konfortov B.A."/>
            <person name="Rivero F."/>
            <person name="Bankier A.T."/>
            <person name="Lehmann R."/>
            <person name="Hamlin N."/>
            <person name="Davies R."/>
            <person name="Gaudet P."/>
            <person name="Fey P."/>
            <person name="Pilcher K."/>
            <person name="Chen G."/>
            <person name="Saunders D."/>
            <person name="Sodergren E."/>
            <person name="Davis P."/>
            <person name="Kerhornou A."/>
            <person name="Nie X."/>
            <person name="Hall N."/>
            <person name="Anjard C."/>
            <person name="Hemphill L."/>
            <person name="Bason N."/>
            <person name="Farbrother P."/>
            <person name="Desany B."/>
            <person name="Just E."/>
            <person name="Morio T."/>
            <person name="Rost R."/>
            <person name="Churcher C."/>
            <person name="Cooper J."/>
            <person name="Haydock S."/>
            <person name="van Driessche N."/>
            <person name="Cronin A."/>
            <person name="Goodhead I."/>
            <person name="Muzny D."/>
            <person name="Mourier T."/>
            <person name="Pain A."/>
            <person name="Lu M."/>
            <person name="Harper D."/>
            <person name="Lindsay R."/>
            <person name="Hauser H."/>
            <person name="James K."/>
            <person name="Quiles M."/>
            <person name="Madan Babu M."/>
            <person name="Saito T."/>
            <person name="Buchrieser C."/>
            <person name="Wardroper A."/>
            <person name="Felder M."/>
            <person name="Thangavelu M."/>
            <person name="Johnson D."/>
            <person name="Knights A."/>
            <person name="Loulseged H."/>
            <person name="Mungall K."/>
            <person name="Oliver K."/>
            <person name="Price C."/>
            <person name="Quail M.A."/>
            <person name="Urushihara H."/>
            <person name="Hernandez J."/>
            <person name="Rabbinowitsch E."/>
            <person name="Steffen D."/>
            <person name="Sanders M."/>
            <person name="Ma J."/>
            <person name="Kohara Y."/>
            <person name="Sharp S."/>
            <person name="Simmonds M."/>
            <person name="Spiegler S."/>
            <person name="Tivey A."/>
            <person name="Sugano S."/>
            <person name="White B."/>
            <person name="Walker D."/>
            <person name="Woodward J."/>
            <person name="Winckler T."/>
            <person name="Tanaka Y."/>
            <person name="Shaulsky G."/>
            <person name="Schleicher M."/>
            <person name="Weinstock G."/>
            <person name="Rosenthal A."/>
            <person name="Cox E.C."/>
            <person name="Chisholm R.L."/>
            <person name="Gibbs R."/>
            <person name="Loomis W.F."/>
            <person name="Platzer M."/>
            <person name="Kay R.R."/>
            <person name="Williams J."/>
            <person name="Dear P.H."/>
            <person name="Noegel A.A."/>
            <person name="Barrell B."/>
            <person name="Kuspa A."/>
        </authorList>
    </citation>
    <scope>NUCLEOTIDE SEQUENCE [LARGE SCALE GENOMIC DNA]</scope>
    <source>
        <strain evidence="1 2">AX4</strain>
    </source>
</reference>
<dbReference type="PANTHER" id="PTHR32488">
    <property type="entry name" value="UPF0746 PROTEIN DDB_G0280785-RELATED"/>
    <property type="match status" value="1"/>
</dbReference>
<dbReference type="InterPro" id="IPR051904">
    <property type="entry name" value="UPF0746_actin_org"/>
</dbReference>
<dbReference type="VEuPathDB" id="AmoebaDB:DDB_G0278093"/>
<dbReference type="AlphaFoldDB" id="Q54YT5"/>
<name>Q54YT5_DICDI</name>
<dbReference type="InParanoid" id="Q54YT5"/>